<organism evidence="1 2">
    <name type="scientific">Actinomortierella ambigua</name>
    <dbReference type="NCBI Taxonomy" id="1343610"/>
    <lineage>
        <taxon>Eukaryota</taxon>
        <taxon>Fungi</taxon>
        <taxon>Fungi incertae sedis</taxon>
        <taxon>Mucoromycota</taxon>
        <taxon>Mortierellomycotina</taxon>
        <taxon>Mortierellomycetes</taxon>
        <taxon>Mortierellales</taxon>
        <taxon>Mortierellaceae</taxon>
        <taxon>Actinomortierella</taxon>
    </lineage>
</organism>
<keyword evidence="2" id="KW-1185">Reference proteome</keyword>
<evidence type="ECO:0000313" key="1">
    <source>
        <dbReference type="EMBL" id="KAG0264561.1"/>
    </source>
</evidence>
<gene>
    <name evidence="1" type="ORF">DFQ27_001148</name>
</gene>
<accession>A0A9P6QF58</accession>
<dbReference type="Proteomes" id="UP000807716">
    <property type="component" value="Unassembled WGS sequence"/>
</dbReference>
<reference evidence="1" key="1">
    <citation type="journal article" date="2020" name="Fungal Divers.">
        <title>Resolving the Mortierellaceae phylogeny through synthesis of multi-gene phylogenetics and phylogenomics.</title>
        <authorList>
            <person name="Vandepol N."/>
            <person name="Liber J."/>
            <person name="Desiro A."/>
            <person name="Na H."/>
            <person name="Kennedy M."/>
            <person name="Barry K."/>
            <person name="Grigoriev I.V."/>
            <person name="Miller A.N."/>
            <person name="O'Donnell K."/>
            <person name="Stajich J.E."/>
            <person name="Bonito G."/>
        </authorList>
    </citation>
    <scope>NUCLEOTIDE SEQUENCE</scope>
    <source>
        <strain evidence="1">BC1065</strain>
    </source>
</reference>
<dbReference type="EMBL" id="JAAAJB010000136">
    <property type="protein sequence ID" value="KAG0264561.1"/>
    <property type="molecule type" value="Genomic_DNA"/>
</dbReference>
<name>A0A9P6QF58_9FUNG</name>
<dbReference type="AlphaFoldDB" id="A0A9P6QF58"/>
<sequence length="106" mass="12021">PETSGMGYGVWRVGSNINLFMLDLETRVWADLGQFNDDRKVGACTVAGDYLLAWRGPLTSINTMPQQTKTTMAADMMKDRCFRRRLLKRQPAIHTSLYTIPTPLLK</sequence>
<comment type="caution">
    <text evidence="1">The sequence shown here is derived from an EMBL/GenBank/DDBJ whole genome shotgun (WGS) entry which is preliminary data.</text>
</comment>
<feature type="non-terminal residue" evidence="1">
    <location>
        <position position="106"/>
    </location>
</feature>
<proteinExistence type="predicted"/>
<dbReference type="OrthoDB" id="432528at2759"/>
<evidence type="ECO:0000313" key="2">
    <source>
        <dbReference type="Proteomes" id="UP000807716"/>
    </source>
</evidence>
<protein>
    <submittedName>
        <fullName evidence="1">Uncharacterized protein</fullName>
    </submittedName>
</protein>